<accession>W4K1S3</accession>
<evidence type="ECO:0000313" key="1">
    <source>
        <dbReference type="EMBL" id="ETW79679.1"/>
    </source>
</evidence>
<organism evidence="1 2">
    <name type="scientific">Heterobasidion irregulare (strain TC 32-1)</name>
    <dbReference type="NCBI Taxonomy" id="747525"/>
    <lineage>
        <taxon>Eukaryota</taxon>
        <taxon>Fungi</taxon>
        <taxon>Dikarya</taxon>
        <taxon>Basidiomycota</taxon>
        <taxon>Agaricomycotina</taxon>
        <taxon>Agaricomycetes</taxon>
        <taxon>Russulales</taxon>
        <taxon>Bondarzewiaceae</taxon>
        <taxon>Heterobasidion</taxon>
        <taxon>Heterobasidion annosum species complex</taxon>
    </lineage>
</organism>
<proteinExistence type="predicted"/>
<gene>
    <name evidence="1" type="ORF">HETIRDRAFT_117213</name>
</gene>
<name>W4K1S3_HETIT</name>
<dbReference type="GeneID" id="20666539"/>
<reference evidence="1 2" key="1">
    <citation type="journal article" date="2012" name="New Phytol.">
        <title>Insight into trade-off between wood decay and parasitism from the genome of a fungal forest pathogen.</title>
        <authorList>
            <person name="Olson A."/>
            <person name="Aerts A."/>
            <person name="Asiegbu F."/>
            <person name="Belbahri L."/>
            <person name="Bouzid O."/>
            <person name="Broberg A."/>
            <person name="Canback B."/>
            <person name="Coutinho P.M."/>
            <person name="Cullen D."/>
            <person name="Dalman K."/>
            <person name="Deflorio G."/>
            <person name="van Diepen L.T."/>
            <person name="Dunand C."/>
            <person name="Duplessis S."/>
            <person name="Durling M."/>
            <person name="Gonthier P."/>
            <person name="Grimwood J."/>
            <person name="Fossdal C.G."/>
            <person name="Hansson D."/>
            <person name="Henrissat B."/>
            <person name="Hietala A."/>
            <person name="Himmelstrand K."/>
            <person name="Hoffmeister D."/>
            <person name="Hogberg N."/>
            <person name="James T.Y."/>
            <person name="Karlsson M."/>
            <person name="Kohler A."/>
            <person name="Kues U."/>
            <person name="Lee Y.H."/>
            <person name="Lin Y.C."/>
            <person name="Lind M."/>
            <person name="Lindquist E."/>
            <person name="Lombard V."/>
            <person name="Lucas S."/>
            <person name="Lunden K."/>
            <person name="Morin E."/>
            <person name="Murat C."/>
            <person name="Park J."/>
            <person name="Raffaello T."/>
            <person name="Rouze P."/>
            <person name="Salamov A."/>
            <person name="Schmutz J."/>
            <person name="Solheim H."/>
            <person name="Stahlberg J."/>
            <person name="Velez H."/>
            <person name="de Vries R.P."/>
            <person name="Wiebenga A."/>
            <person name="Woodward S."/>
            <person name="Yakovlev I."/>
            <person name="Garbelotto M."/>
            <person name="Martin F."/>
            <person name="Grigoriev I.V."/>
            <person name="Stenlid J."/>
        </authorList>
    </citation>
    <scope>NUCLEOTIDE SEQUENCE [LARGE SCALE GENOMIC DNA]</scope>
    <source>
        <strain evidence="1 2">TC 32-1</strain>
    </source>
</reference>
<dbReference type="EMBL" id="KI925460">
    <property type="protein sequence ID" value="ETW79679.1"/>
    <property type="molecule type" value="Genomic_DNA"/>
</dbReference>
<dbReference type="AlphaFoldDB" id="W4K1S3"/>
<dbReference type="HOGENOM" id="CLU_1627276_0_0_1"/>
<dbReference type="RefSeq" id="XP_009548242.1">
    <property type="nucleotide sequence ID" value="XM_009549947.1"/>
</dbReference>
<dbReference type="KEGG" id="hir:HETIRDRAFT_117213"/>
<keyword evidence="2" id="KW-1185">Reference proteome</keyword>
<dbReference type="Proteomes" id="UP000030671">
    <property type="component" value="Unassembled WGS sequence"/>
</dbReference>
<dbReference type="InParanoid" id="W4K1S3"/>
<protein>
    <submittedName>
        <fullName evidence="1">Uncharacterized protein</fullName>
    </submittedName>
</protein>
<evidence type="ECO:0000313" key="2">
    <source>
        <dbReference type="Proteomes" id="UP000030671"/>
    </source>
</evidence>
<sequence length="163" mass="17973">MPSQSSGKSIASHTPIFCGYVSELLPSVTSCTYIWCFLRLHALNKKSHFRRKDAGVRTGTDRGIKREGRRGQKTLYIFGAAQVFSARAGYPALAEKCKGSTTDLTVNVRRMDALGECMPECLHQVGVRVAGVGRTHACPVVSLMLLVVERVFDAFDEQDIKHV</sequence>